<evidence type="ECO:0000256" key="7">
    <source>
        <dbReference type="SAM" id="Phobius"/>
    </source>
</evidence>
<evidence type="ECO:0000256" key="6">
    <source>
        <dbReference type="ARBA" id="ARBA00023136"/>
    </source>
</evidence>
<dbReference type="Proteomes" id="UP001230188">
    <property type="component" value="Unassembled WGS sequence"/>
</dbReference>
<feature type="domain" description="ABC transmembrane type-1" evidence="9">
    <location>
        <begin position="87"/>
        <end position="372"/>
    </location>
</feature>
<evidence type="ECO:0000256" key="5">
    <source>
        <dbReference type="ARBA" id="ARBA00022989"/>
    </source>
</evidence>
<dbReference type="GO" id="GO:0005524">
    <property type="term" value="F:ATP binding"/>
    <property type="evidence" value="ECO:0007669"/>
    <property type="project" value="UniProtKB-KW"/>
</dbReference>
<keyword evidence="2 7" id="KW-0812">Transmembrane</keyword>
<comment type="caution">
    <text evidence="10">The sequence shown here is derived from an EMBL/GenBank/DDBJ whole genome shotgun (WGS) entry which is preliminary data.</text>
</comment>
<dbReference type="InterPro" id="IPR027417">
    <property type="entry name" value="P-loop_NTPase"/>
</dbReference>
<evidence type="ECO:0000313" key="11">
    <source>
        <dbReference type="Proteomes" id="UP001230188"/>
    </source>
</evidence>
<dbReference type="CDD" id="cd18582">
    <property type="entry name" value="ABC_6TM_ATM1_ABCB7"/>
    <property type="match status" value="1"/>
</dbReference>
<dbReference type="PROSITE" id="PS50893">
    <property type="entry name" value="ABC_TRANSPORTER_2"/>
    <property type="match status" value="1"/>
</dbReference>
<evidence type="ECO:0000256" key="1">
    <source>
        <dbReference type="ARBA" id="ARBA00004141"/>
    </source>
</evidence>
<protein>
    <submittedName>
        <fullName evidence="10">Uncharacterized protein</fullName>
    </submittedName>
</protein>
<dbReference type="GO" id="GO:0140359">
    <property type="term" value="F:ABC-type transporter activity"/>
    <property type="evidence" value="ECO:0007669"/>
    <property type="project" value="InterPro"/>
</dbReference>
<keyword evidence="5 7" id="KW-1133">Transmembrane helix</keyword>
<evidence type="ECO:0000256" key="2">
    <source>
        <dbReference type="ARBA" id="ARBA00022692"/>
    </source>
</evidence>
<keyword evidence="4" id="KW-0067">ATP-binding</keyword>
<dbReference type="Gene3D" id="1.20.1560.10">
    <property type="entry name" value="ABC transporter type 1, transmembrane domain"/>
    <property type="match status" value="1"/>
</dbReference>
<dbReference type="GO" id="GO:0016887">
    <property type="term" value="F:ATP hydrolysis activity"/>
    <property type="evidence" value="ECO:0007669"/>
    <property type="project" value="InterPro"/>
</dbReference>
<gene>
    <name evidence="10" type="ORF">CTAYLR_008878</name>
</gene>
<dbReference type="SMART" id="SM00382">
    <property type="entry name" value="AAA"/>
    <property type="match status" value="1"/>
</dbReference>
<dbReference type="Pfam" id="PF00664">
    <property type="entry name" value="ABC_membrane"/>
    <property type="match status" value="1"/>
</dbReference>
<sequence>MRGAAFACIVAIEAAQRAYALGALGTKLESRARSLGRLRGGAEAWRPLGTGKKTGRSKRAVDARLVLSSIGSYAWQRASWGSRALLAASACALLTAKSLNVMVPSALQLGVDALSSGDADAALRWMTVYCAAKVLVSFVSEVRSTTFSRCSQRATRMFSADVFAKLHALDANYHASNPAGAVSVIFARGARGFASLAFLVFFSVAPTIAELALSVRALGRRSGSAFLGVVALVTFVSYAAYTAVVVQVRIATRKKLVELETRKGALLADSLANQDAVKTCSNERVEVRRFDGLLKCVEDLSVSSQLLGSLLNFGQAAVFAAGLAVSLRHAVGEFAKRPTEFSLGDVVAVNALLLQLAQPMNFLGYTVSEIRQGLVDTNAMLEILQEDASVYKARVAAELLRSPERRPPPPLALTAGAEEGPTIKKMARAFTPQTAYVLATTSNPDRSVAAPEIRFDDVWSSRDGGRSFALRGASFVAPAGRCTCLVGGSGSGKSTALRLCALLDGAPVSGAVYAWGADVAAGLGPYELRRRVALVPQATDLFDDSALYNIRYGDLAKPDDHARRAAAVVGLADHVDLDESVGERGARLSGGERQRVHVARALLRDAPLCLADEPTAAQDAETETQVVSALLSTIQHRGRTLLVVAHRLAAITPVADHIVVFKDGRVVQQGSHTALLRQKQGEYAKLWRASNQHRVAR</sequence>
<dbReference type="Gene3D" id="3.40.50.300">
    <property type="entry name" value="P-loop containing nucleotide triphosphate hydrolases"/>
    <property type="match status" value="1"/>
</dbReference>
<feature type="domain" description="ABC transporter" evidence="8">
    <location>
        <begin position="453"/>
        <end position="688"/>
    </location>
</feature>
<dbReference type="PROSITE" id="PS50929">
    <property type="entry name" value="ABC_TM1F"/>
    <property type="match status" value="1"/>
</dbReference>
<reference evidence="10" key="1">
    <citation type="submission" date="2023-01" db="EMBL/GenBank/DDBJ databases">
        <title>Metagenome sequencing of chrysophaentin producing Chrysophaeum taylorii.</title>
        <authorList>
            <person name="Davison J."/>
            <person name="Bewley C."/>
        </authorList>
    </citation>
    <scope>NUCLEOTIDE SEQUENCE</scope>
    <source>
        <strain evidence="10">NIES-1699</strain>
    </source>
</reference>
<dbReference type="Pfam" id="PF00005">
    <property type="entry name" value="ABC_tran"/>
    <property type="match status" value="1"/>
</dbReference>
<evidence type="ECO:0000256" key="3">
    <source>
        <dbReference type="ARBA" id="ARBA00022741"/>
    </source>
</evidence>
<evidence type="ECO:0000256" key="4">
    <source>
        <dbReference type="ARBA" id="ARBA00022840"/>
    </source>
</evidence>
<dbReference type="InterPro" id="IPR003593">
    <property type="entry name" value="AAA+_ATPase"/>
</dbReference>
<name>A0AAD7U6D9_9STRA</name>
<feature type="transmembrane region" description="Helical" evidence="7">
    <location>
        <begin position="193"/>
        <end position="213"/>
    </location>
</feature>
<dbReference type="PANTHER" id="PTHR24221">
    <property type="entry name" value="ATP-BINDING CASSETTE SUB-FAMILY B"/>
    <property type="match status" value="1"/>
</dbReference>
<dbReference type="EMBL" id="JAQMWT010000588">
    <property type="protein sequence ID" value="KAJ8599105.1"/>
    <property type="molecule type" value="Genomic_DNA"/>
</dbReference>
<accession>A0AAD7U6D9</accession>
<dbReference type="GO" id="GO:0006879">
    <property type="term" value="P:intracellular iron ion homeostasis"/>
    <property type="evidence" value="ECO:0007669"/>
    <property type="project" value="TreeGrafter"/>
</dbReference>
<dbReference type="InterPro" id="IPR036640">
    <property type="entry name" value="ABC1_TM_sf"/>
</dbReference>
<evidence type="ECO:0000259" key="9">
    <source>
        <dbReference type="PROSITE" id="PS50929"/>
    </source>
</evidence>
<dbReference type="PANTHER" id="PTHR24221:SF470">
    <property type="entry name" value="MITOCHONDRIAL ABC TRANSPORTER ATM"/>
    <property type="match status" value="1"/>
</dbReference>
<dbReference type="GO" id="GO:0005743">
    <property type="term" value="C:mitochondrial inner membrane"/>
    <property type="evidence" value="ECO:0007669"/>
    <property type="project" value="TreeGrafter"/>
</dbReference>
<dbReference type="AlphaFoldDB" id="A0AAD7U6D9"/>
<feature type="transmembrane region" description="Helical" evidence="7">
    <location>
        <begin position="225"/>
        <end position="246"/>
    </location>
</feature>
<dbReference type="InterPro" id="IPR003439">
    <property type="entry name" value="ABC_transporter-like_ATP-bd"/>
</dbReference>
<organism evidence="10 11">
    <name type="scientific">Chrysophaeum taylorii</name>
    <dbReference type="NCBI Taxonomy" id="2483200"/>
    <lineage>
        <taxon>Eukaryota</taxon>
        <taxon>Sar</taxon>
        <taxon>Stramenopiles</taxon>
        <taxon>Ochrophyta</taxon>
        <taxon>Pelagophyceae</taxon>
        <taxon>Pelagomonadales</taxon>
        <taxon>Pelagomonadaceae</taxon>
        <taxon>Chrysophaeum</taxon>
    </lineage>
</organism>
<proteinExistence type="predicted"/>
<evidence type="ECO:0000259" key="8">
    <source>
        <dbReference type="PROSITE" id="PS50893"/>
    </source>
</evidence>
<dbReference type="InterPro" id="IPR039421">
    <property type="entry name" value="Type_1_exporter"/>
</dbReference>
<comment type="subcellular location">
    <subcellularLocation>
        <location evidence="1">Membrane</location>
        <topology evidence="1">Multi-pass membrane protein</topology>
    </subcellularLocation>
</comment>
<dbReference type="SUPFAM" id="SSF52540">
    <property type="entry name" value="P-loop containing nucleoside triphosphate hydrolases"/>
    <property type="match status" value="1"/>
</dbReference>
<keyword evidence="6 7" id="KW-0472">Membrane</keyword>
<keyword evidence="11" id="KW-1185">Reference proteome</keyword>
<dbReference type="InterPro" id="IPR011527">
    <property type="entry name" value="ABC1_TM_dom"/>
</dbReference>
<dbReference type="SUPFAM" id="SSF90123">
    <property type="entry name" value="ABC transporter transmembrane region"/>
    <property type="match status" value="1"/>
</dbReference>
<keyword evidence="3" id="KW-0547">Nucleotide-binding</keyword>
<evidence type="ECO:0000313" key="10">
    <source>
        <dbReference type="EMBL" id="KAJ8599105.1"/>
    </source>
</evidence>